<feature type="transmembrane region" description="Helical" evidence="1">
    <location>
        <begin position="282"/>
        <end position="304"/>
    </location>
</feature>
<evidence type="ECO:0000259" key="2">
    <source>
        <dbReference type="Pfam" id="PF00535"/>
    </source>
</evidence>
<keyword evidence="4" id="KW-1185">Reference proteome</keyword>
<dbReference type="PANTHER" id="PTHR43646:SF3">
    <property type="entry name" value="SLR1566 PROTEIN"/>
    <property type="match status" value="1"/>
</dbReference>
<dbReference type="PANTHER" id="PTHR43646">
    <property type="entry name" value="GLYCOSYLTRANSFERASE"/>
    <property type="match status" value="1"/>
</dbReference>
<comment type="caution">
    <text evidence="3">The sequence shown here is derived from an EMBL/GenBank/DDBJ whole genome shotgun (WGS) entry which is preliminary data.</text>
</comment>
<dbReference type="GO" id="GO:0016757">
    <property type="term" value="F:glycosyltransferase activity"/>
    <property type="evidence" value="ECO:0007669"/>
    <property type="project" value="UniProtKB-KW"/>
</dbReference>
<dbReference type="EMBL" id="JAUCGR010000002">
    <property type="protein sequence ID" value="MDM7831770.1"/>
    <property type="molecule type" value="Genomic_DNA"/>
</dbReference>
<feature type="transmembrane region" description="Helical" evidence="1">
    <location>
        <begin position="254"/>
        <end position="276"/>
    </location>
</feature>
<dbReference type="Proteomes" id="UP001321453">
    <property type="component" value="Unassembled WGS sequence"/>
</dbReference>
<dbReference type="SUPFAM" id="SSF53448">
    <property type="entry name" value="Nucleotide-diphospho-sugar transferases"/>
    <property type="match status" value="1"/>
</dbReference>
<evidence type="ECO:0000313" key="4">
    <source>
        <dbReference type="Proteomes" id="UP001321453"/>
    </source>
</evidence>
<dbReference type="EC" id="2.4.-.-" evidence="3"/>
<sequence>MPDVPSALPPVVVFATVRNEERDLRAAVAAVLAQDYRGPLVFALAVGPSLDATAAIADELAAQDARVVVVENPTGLTPQGLNIATRAGVRAQPGTVYLVRTDGHATLPLDYVSTAVEALERTGADNVGGMMVPTGAGAMQEAVAFAMSHPVGLGGGRFHTGGAEGEADTVYLGAFRRSTFERLGGYDEHWSRAQDWELNLRLRTSGAVVWFTPAMRVEYRPRASFRALASQFYKTGQWRREVVRRYPATASPRYLAPPVVVVAIAVSLLVALLGPLLGAPALALALAVPATYLVGVVVAALVFGRGLRAPALLRLPAVLTVMHMAWGTGFLRGR</sequence>
<keyword evidence="3" id="KW-0328">Glycosyltransferase</keyword>
<evidence type="ECO:0000313" key="3">
    <source>
        <dbReference type="EMBL" id="MDM7831770.1"/>
    </source>
</evidence>
<reference evidence="3 4" key="1">
    <citation type="submission" date="2023-06" db="EMBL/GenBank/DDBJ databases">
        <title>Cellulomonas sp. MW9 Whole genome sequence.</title>
        <authorList>
            <person name="Park S."/>
        </authorList>
    </citation>
    <scope>NUCLEOTIDE SEQUENCE [LARGE SCALE GENOMIC DNA]</scope>
    <source>
        <strain evidence="3 4">MW9</strain>
    </source>
</reference>
<feature type="domain" description="Glycosyltransferase 2-like" evidence="2">
    <location>
        <begin position="15"/>
        <end position="132"/>
    </location>
</feature>
<dbReference type="InterPro" id="IPR001173">
    <property type="entry name" value="Glyco_trans_2-like"/>
</dbReference>
<name>A0ABT7S825_9CELL</name>
<proteinExistence type="predicted"/>
<keyword evidence="1" id="KW-1133">Transmembrane helix</keyword>
<evidence type="ECO:0000256" key="1">
    <source>
        <dbReference type="SAM" id="Phobius"/>
    </source>
</evidence>
<dbReference type="Gene3D" id="3.90.550.10">
    <property type="entry name" value="Spore Coat Polysaccharide Biosynthesis Protein SpsA, Chain A"/>
    <property type="match status" value="1"/>
</dbReference>
<gene>
    <name evidence="3" type="ORF">QRT05_10540</name>
</gene>
<accession>A0ABT7S825</accession>
<feature type="transmembrane region" description="Helical" evidence="1">
    <location>
        <begin position="311"/>
        <end position="331"/>
    </location>
</feature>
<organism evidence="3 4">
    <name type="scientific">Cellulomonas edaphi</name>
    <dbReference type="NCBI Taxonomy" id="3053468"/>
    <lineage>
        <taxon>Bacteria</taxon>
        <taxon>Bacillati</taxon>
        <taxon>Actinomycetota</taxon>
        <taxon>Actinomycetes</taxon>
        <taxon>Micrococcales</taxon>
        <taxon>Cellulomonadaceae</taxon>
        <taxon>Cellulomonas</taxon>
    </lineage>
</organism>
<keyword evidence="1" id="KW-0472">Membrane</keyword>
<dbReference type="RefSeq" id="WP_289447190.1">
    <property type="nucleotide sequence ID" value="NZ_JAUCGR010000002.1"/>
</dbReference>
<dbReference type="InterPro" id="IPR029044">
    <property type="entry name" value="Nucleotide-diphossugar_trans"/>
</dbReference>
<dbReference type="Pfam" id="PF00535">
    <property type="entry name" value="Glycos_transf_2"/>
    <property type="match status" value="1"/>
</dbReference>
<keyword evidence="1" id="KW-0812">Transmembrane</keyword>
<protein>
    <submittedName>
        <fullName evidence="3">Glycosyltransferase</fullName>
        <ecNumber evidence="3">2.4.-.-</ecNumber>
    </submittedName>
</protein>
<keyword evidence="3" id="KW-0808">Transferase</keyword>